<name>A0AAD9QKP0_ACRCE</name>
<accession>A0AAD9QKP0</accession>
<evidence type="ECO:0000313" key="2">
    <source>
        <dbReference type="EMBL" id="KAK2562705.1"/>
    </source>
</evidence>
<organism evidence="2 3">
    <name type="scientific">Acropora cervicornis</name>
    <name type="common">Staghorn coral</name>
    <dbReference type="NCBI Taxonomy" id="6130"/>
    <lineage>
        <taxon>Eukaryota</taxon>
        <taxon>Metazoa</taxon>
        <taxon>Cnidaria</taxon>
        <taxon>Anthozoa</taxon>
        <taxon>Hexacorallia</taxon>
        <taxon>Scleractinia</taxon>
        <taxon>Astrocoeniina</taxon>
        <taxon>Acroporidae</taxon>
        <taxon>Acropora</taxon>
    </lineage>
</organism>
<comment type="caution">
    <text evidence="2">The sequence shown here is derived from an EMBL/GenBank/DDBJ whole genome shotgun (WGS) entry which is preliminary data.</text>
</comment>
<proteinExistence type="predicted"/>
<dbReference type="AlphaFoldDB" id="A0AAD9QKP0"/>
<feature type="region of interest" description="Disordered" evidence="1">
    <location>
        <begin position="27"/>
        <end position="113"/>
    </location>
</feature>
<dbReference type="Proteomes" id="UP001249851">
    <property type="component" value="Unassembled WGS sequence"/>
</dbReference>
<reference evidence="2" key="1">
    <citation type="journal article" date="2023" name="G3 (Bethesda)">
        <title>Whole genome assembly and annotation of the endangered Caribbean coral Acropora cervicornis.</title>
        <authorList>
            <person name="Selwyn J.D."/>
            <person name="Vollmer S.V."/>
        </authorList>
    </citation>
    <scope>NUCLEOTIDE SEQUENCE</scope>
    <source>
        <strain evidence="2">K2</strain>
    </source>
</reference>
<feature type="compositionally biased region" description="Basic and acidic residues" evidence="1">
    <location>
        <begin position="38"/>
        <end position="52"/>
    </location>
</feature>
<evidence type="ECO:0000313" key="3">
    <source>
        <dbReference type="Proteomes" id="UP001249851"/>
    </source>
</evidence>
<evidence type="ECO:0000256" key="1">
    <source>
        <dbReference type="SAM" id="MobiDB-lite"/>
    </source>
</evidence>
<keyword evidence="3" id="KW-1185">Reference proteome</keyword>
<protein>
    <submittedName>
        <fullName evidence="2">Uncharacterized protein</fullName>
    </submittedName>
</protein>
<gene>
    <name evidence="2" type="ORF">P5673_014411</name>
</gene>
<dbReference type="EMBL" id="JARQWQ010000028">
    <property type="protein sequence ID" value="KAK2562705.1"/>
    <property type="molecule type" value="Genomic_DNA"/>
</dbReference>
<reference evidence="2" key="2">
    <citation type="journal article" date="2023" name="Science">
        <title>Genomic signatures of disease resistance in endangered staghorn corals.</title>
        <authorList>
            <person name="Vollmer S.V."/>
            <person name="Selwyn J.D."/>
            <person name="Despard B.A."/>
            <person name="Roesel C.L."/>
        </authorList>
    </citation>
    <scope>NUCLEOTIDE SEQUENCE</scope>
    <source>
        <strain evidence="2">K2</strain>
    </source>
</reference>
<sequence>MMSVVRSVKEEYKIEMRVFLKPTAVATRDSVTPQSPEKISHREKEKLRREAMAKVNVPPKKKKPSSSTAHATLEPASDGITSLDQGAESEAVSKDMQILTALPGPSTSGEGIINIPSTSASVTVLSIQEPEEPACYRQLGSIWYSLILHAY</sequence>